<keyword evidence="3" id="KW-0378">Hydrolase</keyword>
<feature type="transmembrane region" description="Helical" evidence="1">
    <location>
        <begin position="697"/>
        <end position="717"/>
    </location>
</feature>
<gene>
    <name evidence="3" type="ORF">QQ020_10260</name>
</gene>
<comment type="caution">
    <text evidence="3">The sequence shown here is derived from an EMBL/GenBank/DDBJ whole genome shotgun (WGS) entry which is preliminary data.</text>
</comment>
<keyword evidence="4" id="KW-1185">Reference proteome</keyword>
<keyword evidence="1" id="KW-0472">Membrane</keyword>
<keyword evidence="3" id="KW-0547">Nucleotide-binding</keyword>
<dbReference type="PANTHER" id="PTHR47396">
    <property type="entry name" value="TYPE I RESTRICTION ENZYME ECOKI R PROTEIN"/>
    <property type="match status" value="1"/>
</dbReference>
<evidence type="ECO:0000256" key="1">
    <source>
        <dbReference type="SAM" id="Phobius"/>
    </source>
</evidence>
<proteinExistence type="predicted"/>
<reference evidence="3" key="1">
    <citation type="submission" date="2023-06" db="EMBL/GenBank/DDBJ databases">
        <title>Genomic of Agaribacillus aureum.</title>
        <authorList>
            <person name="Wang G."/>
        </authorList>
    </citation>
    <scope>NUCLEOTIDE SEQUENCE</scope>
    <source>
        <strain evidence="3">BMA12</strain>
    </source>
</reference>
<dbReference type="RefSeq" id="WP_346757749.1">
    <property type="nucleotide sequence ID" value="NZ_JAUJEB010000001.1"/>
</dbReference>
<accession>A0ABT8L5X0</accession>
<dbReference type="PROSITE" id="PS51192">
    <property type="entry name" value="HELICASE_ATP_BIND_1"/>
    <property type="match status" value="1"/>
</dbReference>
<keyword evidence="3" id="KW-0347">Helicase</keyword>
<dbReference type="InterPro" id="IPR050742">
    <property type="entry name" value="Helicase_Restrict-Modif_Enz"/>
</dbReference>
<feature type="domain" description="Helicase ATP-binding" evidence="2">
    <location>
        <begin position="25"/>
        <end position="189"/>
    </location>
</feature>
<evidence type="ECO:0000313" key="3">
    <source>
        <dbReference type="EMBL" id="MDN5212432.1"/>
    </source>
</evidence>
<dbReference type="Proteomes" id="UP001172083">
    <property type="component" value="Unassembled WGS sequence"/>
</dbReference>
<dbReference type="SUPFAM" id="SSF52540">
    <property type="entry name" value="P-loop containing nucleoside triphosphate hydrolases"/>
    <property type="match status" value="1"/>
</dbReference>
<dbReference type="GO" id="GO:0004386">
    <property type="term" value="F:helicase activity"/>
    <property type="evidence" value="ECO:0007669"/>
    <property type="project" value="UniProtKB-KW"/>
</dbReference>
<name>A0ABT8L5X0_9BACT</name>
<keyword evidence="3" id="KW-0067">ATP-binding</keyword>
<organism evidence="3 4">
    <name type="scientific">Agaribacillus aureus</name>
    <dbReference type="NCBI Taxonomy" id="3051825"/>
    <lineage>
        <taxon>Bacteria</taxon>
        <taxon>Pseudomonadati</taxon>
        <taxon>Bacteroidota</taxon>
        <taxon>Cytophagia</taxon>
        <taxon>Cytophagales</taxon>
        <taxon>Splendidivirgaceae</taxon>
        <taxon>Agaribacillus</taxon>
    </lineage>
</organism>
<evidence type="ECO:0000313" key="4">
    <source>
        <dbReference type="Proteomes" id="UP001172083"/>
    </source>
</evidence>
<keyword evidence="1" id="KW-1133">Transmembrane helix</keyword>
<dbReference type="Pfam" id="PF04851">
    <property type="entry name" value="ResIII"/>
    <property type="match status" value="1"/>
</dbReference>
<evidence type="ECO:0000259" key="2">
    <source>
        <dbReference type="PROSITE" id="PS51192"/>
    </source>
</evidence>
<dbReference type="CDD" id="cd18785">
    <property type="entry name" value="SF2_C"/>
    <property type="match status" value="1"/>
</dbReference>
<dbReference type="Gene3D" id="3.40.50.300">
    <property type="entry name" value="P-loop containing nucleotide triphosphate hydrolases"/>
    <property type="match status" value="2"/>
</dbReference>
<keyword evidence="1" id="KW-0812">Transmembrane</keyword>
<dbReference type="SMART" id="SM00487">
    <property type="entry name" value="DEXDc"/>
    <property type="match status" value="1"/>
</dbReference>
<dbReference type="PANTHER" id="PTHR47396:SF1">
    <property type="entry name" value="ATP-DEPENDENT HELICASE IRC3-RELATED"/>
    <property type="match status" value="1"/>
</dbReference>
<dbReference type="InterPro" id="IPR027417">
    <property type="entry name" value="P-loop_NTPase"/>
</dbReference>
<sequence length="882" mass="100757">MKNFPTGIRFKYPWRKYQQRVLDELEEHLQDDHLHVVAPPGSGKTVLGLEVVLRLNEPTLILVPTIAIRNQWIQRFCDLFLQSDRPPSWISKSIKHPAFLTVSTYQGVHAAINSADEHEGLSDLTIKALQEHGVKTIVVDEAHHLQREWWKSMTSVKNALNARIVGLTATPPYDVSHQEWLRYIELNGPVDTEITVPELVAAGDLCPHQDFVHISYPTPREFRKIIEFRHQINDMAEEIKQDKTIFDFVVNHPVFVDPQANLSWIYEEVACYSAVLIFLNHHQYKISKAHLEIIGNKNKQLPVLDFEWLEILLVFYLFGDKHNPDLFPDHRGALMVKLRQIGALEKGRVSFRNNPRISQSLKSSIAKLQSIVEIADFEFKNLKKELRMVILCDFIRKEHLSPDQEINKIGVVPIFEKLRRTNPDMRLGVLTGSLIIIPKVSLPVFRDQASRMGVSAIETTALGYDNNYLILKLTTAIKHDVVHIVTNVFQHGDIDVLIGTKSLLGEGWDAPAINALILASYIGSFVLSNQMRGRAIRVKKNDAGKTGNIWHLACADTTVPDGGEDLSLLSRRFRAFVGIAVTGGTGIENGIRRLNIPAVFNNETIERYNQTMFAEAAERSGLYERWQLALKEGVKLVEEIKIPFKGKKDYQKVKKLYLNKTIAFVFAELVTGMLTFSERILQSFLKSIRGLDSWEKIYWWLFSLGVTMMFYFGRQIFYSLRLYFKYRDIAKDIKNIGTALLYALIENKIINADIEELEVVASSDDSGAVFCYLSGGSTYTKSVFIQSIQEIVDPVENPRYLIIRKSKLFGIINQKDFHAVPEVLGRKKKMALSLQKHWKAKVGSCKIIFTRNAEGRKLILRSRINSLSSEFQETSERVNAWK</sequence>
<protein>
    <submittedName>
        <fullName evidence="3">DEAD/DEAH box helicase family protein</fullName>
    </submittedName>
</protein>
<dbReference type="InterPro" id="IPR014001">
    <property type="entry name" value="Helicase_ATP-bd"/>
</dbReference>
<feature type="transmembrane region" description="Helical" evidence="1">
    <location>
        <begin position="510"/>
        <end position="527"/>
    </location>
</feature>
<feature type="transmembrane region" description="Helical" evidence="1">
    <location>
        <begin position="657"/>
        <end position="677"/>
    </location>
</feature>
<dbReference type="EMBL" id="JAUJEB010000001">
    <property type="protein sequence ID" value="MDN5212432.1"/>
    <property type="molecule type" value="Genomic_DNA"/>
</dbReference>
<dbReference type="InterPro" id="IPR006935">
    <property type="entry name" value="Helicase/UvrB_N"/>
</dbReference>